<keyword evidence="4" id="KW-1185">Reference proteome</keyword>
<feature type="region of interest" description="Disordered" evidence="1">
    <location>
        <begin position="1"/>
        <end position="47"/>
    </location>
</feature>
<gene>
    <name evidence="3" type="ORF">SAMN04488567_3404</name>
</gene>
<sequence>MATPVFPRTSSVAPPGLPQPEDGRAPPPDSVEARLAPRPVGAPPRPRPSLMRRIEILCVCPRHPGDIIERSDTVPALPVFEDAVSAIARGALLPTDRGLVAIEDLWPGDKVKTATQGFRTLLWRGSTTIVAGVRGQAPEMGRLTRISADALGIARPMHDLLLGPAARLVRRGAAIERITGHRAAAIPAHDLLDGLGVVEVTPPSGVQVFHLGFERQQRLVVNGVEMESYHPGPAQLAQLDGETRSLFLACFPHLSRIEDFGPPALPRLRLSDLEMVA</sequence>
<accession>A0A1G7IC07</accession>
<evidence type="ECO:0000256" key="1">
    <source>
        <dbReference type="SAM" id="MobiDB-lite"/>
    </source>
</evidence>
<dbReference type="Pfam" id="PF13403">
    <property type="entry name" value="Hint_2"/>
    <property type="match status" value="1"/>
</dbReference>
<dbReference type="RefSeq" id="WP_242652304.1">
    <property type="nucleotide sequence ID" value="NZ_FNAT01000007.1"/>
</dbReference>
<dbReference type="Proteomes" id="UP000198922">
    <property type="component" value="Unassembled WGS sequence"/>
</dbReference>
<feature type="domain" description="Hedgehog/Intein (Hint)" evidence="2">
    <location>
        <begin position="88"/>
        <end position="232"/>
    </location>
</feature>
<evidence type="ECO:0000313" key="4">
    <source>
        <dbReference type="Proteomes" id="UP000198922"/>
    </source>
</evidence>
<dbReference type="EMBL" id="FNAT01000007">
    <property type="protein sequence ID" value="SDF10250.1"/>
    <property type="molecule type" value="Genomic_DNA"/>
</dbReference>
<dbReference type="InterPro" id="IPR028992">
    <property type="entry name" value="Hedgehog/Intein_dom"/>
</dbReference>
<dbReference type="STRING" id="521013.SAMN04488567_3404"/>
<dbReference type="AlphaFoldDB" id="A0A1G7IC07"/>
<evidence type="ECO:0000313" key="3">
    <source>
        <dbReference type="EMBL" id="SDF10250.1"/>
    </source>
</evidence>
<proteinExistence type="predicted"/>
<reference evidence="4" key="1">
    <citation type="submission" date="2016-10" db="EMBL/GenBank/DDBJ databases">
        <authorList>
            <person name="Varghese N."/>
            <person name="Submissions S."/>
        </authorList>
    </citation>
    <scope>NUCLEOTIDE SEQUENCE [LARGE SCALE GENOMIC DNA]</scope>
    <source>
        <strain evidence="4">DSM 21424</strain>
    </source>
</reference>
<evidence type="ECO:0000259" key="2">
    <source>
        <dbReference type="Pfam" id="PF13403"/>
    </source>
</evidence>
<organism evidence="3 4">
    <name type="scientific">Limimaricola pyoseonensis</name>
    <dbReference type="NCBI Taxonomy" id="521013"/>
    <lineage>
        <taxon>Bacteria</taxon>
        <taxon>Pseudomonadati</taxon>
        <taxon>Pseudomonadota</taxon>
        <taxon>Alphaproteobacteria</taxon>
        <taxon>Rhodobacterales</taxon>
        <taxon>Paracoccaceae</taxon>
        <taxon>Limimaricola</taxon>
    </lineage>
</organism>
<name>A0A1G7IC07_9RHOB</name>
<protein>
    <submittedName>
        <fullName evidence="3">Hint domain-containing protein</fullName>
    </submittedName>
</protein>